<evidence type="ECO:0000313" key="3">
    <source>
        <dbReference type="EMBL" id="MDO1584281.1"/>
    </source>
</evidence>
<sequence length="108" mass="11572">MSMNSPNEFARPGSQADIEQQLQQLREDIAALARSVAAAGTNTAEDLKQKARKTAADATDEAAHLLGAARSQAKSIERDLERQIRTNPLQAVAIAAGVGFLFALLSRR</sequence>
<gene>
    <name evidence="3" type="ORF">Q2T52_19520</name>
</gene>
<evidence type="ECO:0000313" key="4">
    <source>
        <dbReference type="Proteomes" id="UP001169006"/>
    </source>
</evidence>
<proteinExistence type="predicted"/>
<dbReference type="PANTHER" id="PTHR35893">
    <property type="entry name" value="INNER MEMBRANE PROTEIN-RELATED"/>
    <property type="match status" value="1"/>
</dbReference>
<evidence type="ECO:0000259" key="2">
    <source>
        <dbReference type="Pfam" id="PF19029"/>
    </source>
</evidence>
<feature type="domain" description="DUF883" evidence="2">
    <location>
        <begin position="84"/>
        <end position="106"/>
    </location>
</feature>
<dbReference type="InterPro" id="IPR010279">
    <property type="entry name" value="YqjD/ElaB"/>
</dbReference>
<protein>
    <submittedName>
        <fullName evidence="3">DUF883 domain-containing protein</fullName>
    </submittedName>
</protein>
<name>A0ABT8T0X5_9HYPH</name>
<dbReference type="PANTHER" id="PTHR35893:SF3">
    <property type="entry name" value="INNER MEMBRANE PROTEIN"/>
    <property type="match status" value="1"/>
</dbReference>
<comment type="caution">
    <text evidence="3">The sequence shown here is derived from an EMBL/GenBank/DDBJ whole genome shotgun (WGS) entry which is preliminary data.</text>
</comment>
<dbReference type="Proteomes" id="UP001169006">
    <property type="component" value="Unassembled WGS sequence"/>
</dbReference>
<evidence type="ECO:0000256" key="1">
    <source>
        <dbReference type="SAM" id="Phobius"/>
    </source>
</evidence>
<dbReference type="InterPro" id="IPR043605">
    <property type="entry name" value="DUF883_C"/>
</dbReference>
<keyword evidence="1" id="KW-0472">Membrane</keyword>
<keyword evidence="1" id="KW-0812">Transmembrane</keyword>
<keyword evidence="4" id="KW-1185">Reference proteome</keyword>
<dbReference type="RefSeq" id="WP_302078508.1">
    <property type="nucleotide sequence ID" value="NZ_JAUKWQ010000007.1"/>
</dbReference>
<organism evidence="3 4">
    <name type="scientific">Rhizobium oryzicola</name>
    <dbReference type="NCBI Taxonomy" id="1232668"/>
    <lineage>
        <taxon>Bacteria</taxon>
        <taxon>Pseudomonadati</taxon>
        <taxon>Pseudomonadota</taxon>
        <taxon>Alphaproteobacteria</taxon>
        <taxon>Hyphomicrobiales</taxon>
        <taxon>Rhizobiaceae</taxon>
        <taxon>Rhizobium/Agrobacterium group</taxon>
        <taxon>Rhizobium</taxon>
    </lineage>
</organism>
<keyword evidence="1" id="KW-1133">Transmembrane helix</keyword>
<feature type="transmembrane region" description="Helical" evidence="1">
    <location>
        <begin position="88"/>
        <end position="105"/>
    </location>
</feature>
<reference evidence="3" key="1">
    <citation type="journal article" date="2015" name="Int. J. Syst. Evol. Microbiol.">
        <title>Rhizobium oryzicola sp. nov., potential plant-growth-promoting endophytic bacteria isolated from rice roots.</title>
        <authorList>
            <person name="Zhang X.X."/>
            <person name="Gao J.S."/>
            <person name="Cao Y.H."/>
            <person name="Sheirdil R.A."/>
            <person name="Wang X.C."/>
            <person name="Zhang L."/>
        </authorList>
    </citation>
    <scope>NUCLEOTIDE SEQUENCE</scope>
    <source>
        <strain evidence="3">05753</strain>
    </source>
</reference>
<dbReference type="EMBL" id="JAUKWQ010000007">
    <property type="protein sequence ID" value="MDO1584281.1"/>
    <property type="molecule type" value="Genomic_DNA"/>
</dbReference>
<accession>A0ABT8T0X5</accession>
<dbReference type="Pfam" id="PF19029">
    <property type="entry name" value="DUF883_C"/>
    <property type="match status" value="1"/>
</dbReference>
<reference evidence="3" key="2">
    <citation type="submission" date="2023-07" db="EMBL/GenBank/DDBJ databases">
        <authorList>
            <person name="Sun H."/>
        </authorList>
    </citation>
    <scope>NUCLEOTIDE SEQUENCE</scope>
    <source>
        <strain evidence="3">05753</strain>
    </source>
</reference>